<comment type="caution">
    <text evidence="1">The sequence shown here is derived from an EMBL/GenBank/DDBJ whole genome shotgun (WGS) entry which is preliminary data.</text>
</comment>
<name>A0A3N2QV69_9RHOB</name>
<evidence type="ECO:0000313" key="2">
    <source>
        <dbReference type="Proteomes" id="UP000268016"/>
    </source>
</evidence>
<dbReference type="EMBL" id="RDRB01000008">
    <property type="protein sequence ID" value="ROT99096.1"/>
    <property type="molecule type" value="Genomic_DNA"/>
</dbReference>
<accession>A0A3N2QV69</accession>
<gene>
    <name evidence="1" type="ORF">EAT49_15900</name>
</gene>
<proteinExistence type="predicted"/>
<organism evidence="1 2">
    <name type="scientific">Histidinibacterium lentulum</name>
    <dbReference type="NCBI Taxonomy" id="2480588"/>
    <lineage>
        <taxon>Bacteria</taxon>
        <taxon>Pseudomonadati</taxon>
        <taxon>Pseudomonadota</taxon>
        <taxon>Alphaproteobacteria</taxon>
        <taxon>Rhodobacterales</taxon>
        <taxon>Paracoccaceae</taxon>
        <taxon>Histidinibacterium</taxon>
    </lineage>
</organism>
<reference evidence="1 2" key="1">
    <citation type="submission" date="2018-10" db="EMBL/GenBank/DDBJ databases">
        <title>Histidinibacterium lentulum gen. nov., sp. nov., a marine bacterium from the culture broth of Picochlorum sp. 122.</title>
        <authorList>
            <person name="Wang G."/>
        </authorList>
    </citation>
    <scope>NUCLEOTIDE SEQUENCE [LARGE SCALE GENOMIC DNA]</scope>
    <source>
        <strain evidence="1 2">B17</strain>
    </source>
</reference>
<protein>
    <submittedName>
        <fullName evidence="1">Uncharacterized protein</fullName>
    </submittedName>
</protein>
<dbReference type="AlphaFoldDB" id="A0A3N2QV69"/>
<keyword evidence="2" id="KW-1185">Reference proteome</keyword>
<dbReference type="Proteomes" id="UP000268016">
    <property type="component" value="Unassembled WGS sequence"/>
</dbReference>
<evidence type="ECO:0000313" key="1">
    <source>
        <dbReference type="EMBL" id="ROT99096.1"/>
    </source>
</evidence>
<sequence>MGKTATTSLQVHVFPRLAAHEAVGAYNPQTLHLGLDAAVNGHGDEARLIPLAAAQECMLISNETLLEWDPVLWEPSADRLLRVFGGEVTILITLRDPASYLRSLFQQMLHHNKVRPPEDFLLPADVYRGVRRFVRPGELDAIDVDAFDMVYMASLYAERFASVVLVPFEEIGTLRFLSAIWTIPDDFRDALARDFVAAPRVNTSYSAAAVRLTLGRERALAALGLRSRSASDRQLRKTLSHMRGTPFTPDRSPLPSWHRLMGLLSRYGPKAAYRLPNGAYLGRHMARNAAFYAALRAAPEGYVRLIDGVTPSGLTPAALAQEAGPACS</sequence>